<name>A0AAN6RW27_9PEZI</name>
<accession>A0AAN6RW27</accession>
<proteinExistence type="predicted"/>
<sequence length="234" mass="25174">MEEPQSSSSPTTSPITASLLTTIHAYDQAIYPSALPLSQLRAWVAACPELSIADAGRPSPPDEVQGVIIVLPLRRGYWEDLLVGRVAEGGVEVGMFPPPCHGGSGEGEDEVVEVGLHVYHVERFGENRRGGGFTERALEEVRRRVTAVWPGWRVVGVSALIATDAGSRTFARLGLQKTGYREVFVQRGPPQDGADQQGVVDMVCCFPGDEAGLEEIVGQGVVVSTSEMVVRYET</sequence>
<evidence type="ECO:0000313" key="2">
    <source>
        <dbReference type="Proteomes" id="UP001303889"/>
    </source>
</evidence>
<protein>
    <submittedName>
        <fullName evidence="1">Uncharacterized protein</fullName>
    </submittedName>
</protein>
<reference evidence="1" key="2">
    <citation type="submission" date="2023-05" db="EMBL/GenBank/DDBJ databases">
        <authorList>
            <consortium name="Lawrence Berkeley National Laboratory"/>
            <person name="Steindorff A."/>
            <person name="Hensen N."/>
            <person name="Bonometti L."/>
            <person name="Westerberg I."/>
            <person name="Brannstrom I.O."/>
            <person name="Guillou S."/>
            <person name="Cros-Aarteil S."/>
            <person name="Calhoun S."/>
            <person name="Haridas S."/>
            <person name="Kuo A."/>
            <person name="Mondo S."/>
            <person name="Pangilinan J."/>
            <person name="Riley R."/>
            <person name="Labutti K."/>
            <person name="Andreopoulos B."/>
            <person name="Lipzen A."/>
            <person name="Chen C."/>
            <person name="Yanf M."/>
            <person name="Daum C."/>
            <person name="Ng V."/>
            <person name="Clum A."/>
            <person name="Ohm R."/>
            <person name="Martin F."/>
            <person name="Silar P."/>
            <person name="Natvig D."/>
            <person name="Lalanne C."/>
            <person name="Gautier V."/>
            <person name="Ament-Velasquez S.L."/>
            <person name="Kruys A."/>
            <person name="Hutchinson M.I."/>
            <person name="Powell A.J."/>
            <person name="Barry K."/>
            <person name="Miller A.N."/>
            <person name="Grigoriev I.V."/>
            <person name="Debuchy R."/>
            <person name="Gladieux P."/>
            <person name="Thoren M.H."/>
            <person name="Johannesson H."/>
        </authorList>
    </citation>
    <scope>NUCLEOTIDE SEQUENCE</scope>
    <source>
        <strain evidence="1">CBS 103.79</strain>
    </source>
</reference>
<dbReference type="Proteomes" id="UP001303889">
    <property type="component" value="Unassembled WGS sequence"/>
</dbReference>
<reference evidence="1" key="1">
    <citation type="journal article" date="2023" name="Mol. Phylogenet. Evol.">
        <title>Genome-scale phylogeny and comparative genomics of the fungal order Sordariales.</title>
        <authorList>
            <person name="Hensen N."/>
            <person name="Bonometti L."/>
            <person name="Westerberg I."/>
            <person name="Brannstrom I.O."/>
            <person name="Guillou S."/>
            <person name="Cros-Aarteil S."/>
            <person name="Calhoun S."/>
            <person name="Haridas S."/>
            <person name="Kuo A."/>
            <person name="Mondo S."/>
            <person name="Pangilinan J."/>
            <person name="Riley R."/>
            <person name="LaButti K."/>
            <person name="Andreopoulos B."/>
            <person name="Lipzen A."/>
            <person name="Chen C."/>
            <person name="Yan M."/>
            <person name="Daum C."/>
            <person name="Ng V."/>
            <person name="Clum A."/>
            <person name="Steindorff A."/>
            <person name="Ohm R.A."/>
            <person name="Martin F."/>
            <person name="Silar P."/>
            <person name="Natvig D.O."/>
            <person name="Lalanne C."/>
            <person name="Gautier V."/>
            <person name="Ament-Velasquez S.L."/>
            <person name="Kruys A."/>
            <person name="Hutchinson M.I."/>
            <person name="Powell A.J."/>
            <person name="Barry K."/>
            <person name="Miller A.N."/>
            <person name="Grigoriev I.V."/>
            <person name="Debuchy R."/>
            <person name="Gladieux P."/>
            <person name="Hiltunen Thoren M."/>
            <person name="Johannesson H."/>
        </authorList>
    </citation>
    <scope>NUCLEOTIDE SEQUENCE</scope>
    <source>
        <strain evidence="1">CBS 103.79</strain>
    </source>
</reference>
<comment type="caution">
    <text evidence="1">The sequence shown here is derived from an EMBL/GenBank/DDBJ whole genome shotgun (WGS) entry which is preliminary data.</text>
</comment>
<dbReference type="AlphaFoldDB" id="A0AAN6RW27"/>
<keyword evidence="2" id="KW-1185">Reference proteome</keyword>
<dbReference type="EMBL" id="MU855379">
    <property type="protein sequence ID" value="KAK3904909.1"/>
    <property type="molecule type" value="Genomic_DNA"/>
</dbReference>
<evidence type="ECO:0000313" key="1">
    <source>
        <dbReference type="EMBL" id="KAK3904909.1"/>
    </source>
</evidence>
<gene>
    <name evidence="1" type="ORF">C8A05DRAFT_13268</name>
</gene>
<organism evidence="1 2">
    <name type="scientific">Staphylotrichum tortipilum</name>
    <dbReference type="NCBI Taxonomy" id="2831512"/>
    <lineage>
        <taxon>Eukaryota</taxon>
        <taxon>Fungi</taxon>
        <taxon>Dikarya</taxon>
        <taxon>Ascomycota</taxon>
        <taxon>Pezizomycotina</taxon>
        <taxon>Sordariomycetes</taxon>
        <taxon>Sordariomycetidae</taxon>
        <taxon>Sordariales</taxon>
        <taxon>Chaetomiaceae</taxon>
        <taxon>Staphylotrichum</taxon>
    </lineage>
</organism>